<proteinExistence type="predicted"/>
<dbReference type="Gene3D" id="3.30.70.1520">
    <property type="entry name" value="Heterotetrameric sarcosine oxidase"/>
    <property type="match status" value="1"/>
</dbReference>
<dbReference type="Proteomes" id="UP000199328">
    <property type="component" value="Unassembled WGS sequence"/>
</dbReference>
<name>A0A1G9F8F9_9RHOB</name>
<gene>
    <name evidence="1" type="ORF">SAMN05216257_10586</name>
</gene>
<protein>
    <submittedName>
        <fullName evidence="1">Sarcosine oxidase subunit gamma</fullName>
    </submittedName>
</protein>
<dbReference type="InterPro" id="IPR027266">
    <property type="entry name" value="TrmE/GcvT-like"/>
</dbReference>
<reference evidence="2" key="1">
    <citation type="submission" date="2016-10" db="EMBL/GenBank/DDBJ databases">
        <authorList>
            <person name="Varghese N."/>
            <person name="Submissions S."/>
        </authorList>
    </citation>
    <scope>NUCLEOTIDE SEQUENCE [LARGE SCALE GENOMIC DNA]</scope>
    <source>
        <strain evidence="2">CGMCC 1.10789</strain>
    </source>
</reference>
<accession>A0A1G9F8F9</accession>
<dbReference type="InterPro" id="IPR007375">
    <property type="entry name" value="SoxG"/>
</dbReference>
<dbReference type="OrthoDB" id="9814782at2"/>
<dbReference type="STRING" id="990712.SAMN05216257_10586"/>
<organism evidence="1 2">
    <name type="scientific">Meinhardsimonia xiamenensis</name>
    <dbReference type="NCBI Taxonomy" id="990712"/>
    <lineage>
        <taxon>Bacteria</taxon>
        <taxon>Pseudomonadati</taxon>
        <taxon>Pseudomonadota</taxon>
        <taxon>Alphaproteobacteria</taxon>
        <taxon>Rhodobacterales</taxon>
        <taxon>Paracoccaceae</taxon>
        <taxon>Meinhardsimonia</taxon>
    </lineage>
</organism>
<dbReference type="EMBL" id="FNFV01000005">
    <property type="protein sequence ID" value="SDK84697.1"/>
    <property type="molecule type" value="Genomic_DNA"/>
</dbReference>
<evidence type="ECO:0000313" key="2">
    <source>
        <dbReference type="Proteomes" id="UP000199328"/>
    </source>
</evidence>
<dbReference type="Gene3D" id="3.30.1360.120">
    <property type="entry name" value="Probable tRNA modification gtpase trme, domain 1"/>
    <property type="match status" value="1"/>
</dbReference>
<sequence>MLVKVDRRRGAEGFCSVSELAPRGMITLRGDLSAKKLQAAAMAAAGVKAFPGRLGAVVEGERAILWFSPDELLILCPKAEVGEALEKLGKALKGTHHLAADVSDARAIFAVAGKSAREVLAKLTPADVSPEALPAGMVRRSRLAQVPAAFWPSGEDRFEIIAFRSVADYVFELLATAARTGGEVGWFAR</sequence>
<evidence type="ECO:0000313" key="1">
    <source>
        <dbReference type="EMBL" id="SDK84697.1"/>
    </source>
</evidence>
<dbReference type="Pfam" id="PF04268">
    <property type="entry name" value="SoxG"/>
    <property type="match status" value="1"/>
</dbReference>
<dbReference type="AlphaFoldDB" id="A0A1G9F8F9"/>
<keyword evidence="2" id="KW-1185">Reference proteome</keyword>
<dbReference type="RefSeq" id="WP_092500691.1">
    <property type="nucleotide sequence ID" value="NZ_FNFV01000005.1"/>
</dbReference>
<dbReference type="SUPFAM" id="SSF103025">
    <property type="entry name" value="Folate-binding domain"/>
    <property type="match status" value="1"/>
</dbReference>